<dbReference type="Pfam" id="PF19827">
    <property type="entry name" value="DUF6308"/>
    <property type="match status" value="1"/>
</dbReference>
<evidence type="ECO:0000313" key="2">
    <source>
        <dbReference type="Proteomes" id="UP000001937"/>
    </source>
</evidence>
<accession>Q2JD37</accession>
<evidence type="ECO:0000313" key="1">
    <source>
        <dbReference type="EMBL" id="ABD10805.1"/>
    </source>
</evidence>
<keyword evidence="2" id="KW-1185">Reference proteome</keyword>
<dbReference type="Proteomes" id="UP000001937">
    <property type="component" value="Chromosome"/>
</dbReference>
<dbReference type="EMBL" id="CP000249">
    <property type="protein sequence ID" value="ABD10805.1"/>
    <property type="molecule type" value="Genomic_DNA"/>
</dbReference>
<dbReference type="KEGG" id="fra:Francci3_1428"/>
<dbReference type="STRING" id="106370.Francci3_1428"/>
<sequence length="240" mass="27157">MRGETGFVTWGCDRPGSSRIMMRRPRLKLAKGTREVFDAESLLEEYLGPRKRGLRYAYPYYDGLVTNSDPDLLCTGDLLAPCLLGVHVDLDRMHTLTALMPLLQRALDRLPPGIELIEADEVTLDLVAALYDPLDDPDVSDRDVKGSLIAKVLHRKRPALVPLFDSKVRIFYQHEDCVPPSPRDGRSWRQYMGLLIRAMQYDLRENAEEFRRLGALVPVAGPPITPLRMLDVVVWMSSAV</sequence>
<organism evidence="1 2">
    <name type="scientific">Frankia casuarinae (strain DSM 45818 / CECT 9043 / HFP020203 / CcI3)</name>
    <dbReference type="NCBI Taxonomy" id="106370"/>
    <lineage>
        <taxon>Bacteria</taxon>
        <taxon>Bacillati</taxon>
        <taxon>Actinomycetota</taxon>
        <taxon>Actinomycetes</taxon>
        <taxon>Frankiales</taxon>
        <taxon>Frankiaceae</taxon>
        <taxon>Frankia</taxon>
    </lineage>
</organism>
<proteinExistence type="predicted"/>
<dbReference type="HOGENOM" id="CLU_1219025_0_0_11"/>
<dbReference type="InterPro" id="IPR046275">
    <property type="entry name" value="DUF6308"/>
</dbReference>
<dbReference type="AlphaFoldDB" id="Q2JD37"/>
<name>Q2JD37_FRACC</name>
<dbReference type="eggNOG" id="ENOG5032W4R">
    <property type="taxonomic scope" value="Bacteria"/>
</dbReference>
<gene>
    <name evidence="1" type="ordered locus">Francci3_1428</name>
</gene>
<protein>
    <submittedName>
        <fullName evidence="1">Uncharacterized protein</fullName>
    </submittedName>
</protein>
<reference evidence="1 2" key="1">
    <citation type="journal article" date="2007" name="Genome Res.">
        <title>Genome characteristics of facultatively symbiotic Frankia sp. strains reflect host range and host plant biogeography.</title>
        <authorList>
            <person name="Normand P."/>
            <person name="Lapierre P."/>
            <person name="Tisa L.S."/>
            <person name="Gogarten J.P."/>
            <person name="Alloisio N."/>
            <person name="Bagnarol E."/>
            <person name="Bassi C.A."/>
            <person name="Berry A.M."/>
            <person name="Bickhart D.M."/>
            <person name="Choisne N."/>
            <person name="Couloux A."/>
            <person name="Cournoyer B."/>
            <person name="Cruveiller S."/>
            <person name="Daubin V."/>
            <person name="Demange N."/>
            <person name="Francino M.P."/>
            <person name="Goltsman E."/>
            <person name="Huang Y."/>
            <person name="Kopp O.R."/>
            <person name="Labarre L."/>
            <person name="Lapidus A."/>
            <person name="Lavire C."/>
            <person name="Marechal J."/>
            <person name="Martinez M."/>
            <person name="Mastronunzio J.E."/>
            <person name="Mullin B.C."/>
            <person name="Niemann J."/>
            <person name="Pujic P."/>
            <person name="Rawnsley T."/>
            <person name="Rouy Z."/>
            <person name="Schenowitz C."/>
            <person name="Sellstedt A."/>
            <person name="Tavares F."/>
            <person name="Tomkins J.P."/>
            <person name="Vallenet D."/>
            <person name="Valverde C."/>
            <person name="Wall L.G."/>
            <person name="Wang Y."/>
            <person name="Medigue C."/>
            <person name="Benson D.R."/>
        </authorList>
    </citation>
    <scope>NUCLEOTIDE SEQUENCE [LARGE SCALE GENOMIC DNA]</scope>
    <source>
        <strain evidence="2">DSM 45818 / CECT 9043 / CcI3</strain>
    </source>
</reference>